<evidence type="ECO:0000313" key="3">
    <source>
        <dbReference type="EMBL" id="JAG30705.1"/>
    </source>
</evidence>
<feature type="non-terminal residue" evidence="3">
    <location>
        <position position="117"/>
    </location>
</feature>
<evidence type="ECO:0000313" key="4">
    <source>
        <dbReference type="EMBL" id="JAG30706.1"/>
    </source>
</evidence>
<dbReference type="Pfam" id="PF05185">
    <property type="entry name" value="PRMT5"/>
    <property type="match status" value="1"/>
</dbReference>
<reference evidence="3" key="1">
    <citation type="journal article" date="2014" name="PLoS ONE">
        <title>Transcriptome-Based Identification of ABC Transporters in the Western Tarnished Plant Bug Lygus hesperus.</title>
        <authorList>
            <person name="Hull J.J."/>
            <person name="Chaney K."/>
            <person name="Geib S.M."/>
            <person name="Fabrick J.A."/>
            <person name="Brent C.S."/>
            <person name="Walsh D."/>
            <person name="Lavine L.C."/>
        </authorList>
    </citation>
    <scope>NUCLEOTIDE SEQUENCE</scope>
</reference>
<gene>
    <name evidence="3" type="primary">PRMT5_4</name>
    <name evidence="4" type="synonym">PRMT5_0</name>
    <name evidence="4" type="ORF">CM83_4754</name>
    <name evidence="3" type="ORF">CM83_4755</name>
</gene>
<dbReference type="GO" id="GO:0005634">
    <property type="term" value="C:nucleus"/>
    <property type="evidence" value="ECO:0007669"/>
    <property type="project" value="TreeGrafter"/>
</dbReference>
<dbReference type="GO" id="GO:0016274">
    <property type="term" value="F:protein-arginine N-methyltransferase activity"/>
    <property type="evidence" value="ECO:0007669"/>
    <property type="project" value="InterPro"/>
</dbReference>
<organism evidence="3">
    <name type="scientific">Lygus hesperus</name>
    <name type="common">Western plant bug</name>
    <dbReference type="NCBI Taxonomy" id="30085"/>
    <lineage>
        <taxon>Eukaryota</taxon>
        <taxon>Metazoa</taxon>
        <taxon>Ecdysozoa</taxon>
        <taxon>Arthropoda</taxon>
        <taxon>Hexapoda</taxon>
        <taxon>Insecta</taxon>
        <taxon>Pterygota</taxon>
        <taxon>Neoptera</taxon>
        <taxon>Paraneoptera</taxon>
        <taxon>Hemiptera</taxon>
        <taxon>Heteroptera</taxon>
        <taxon>Panheteroptera</taxon>
        <taxon>Cimicomorpha</taxon>
        <taxon>Miridae</taxon>
        <taxon>Mirini</taxon>
        <taxon>Lygus</taxon>
    </lineage>
</organism>
<sequence>MRTANFTVHPDIVVSELLGSFADNELAPECILSTLPKLCCNTTAANPTIVIPTRAASFVAPITSAALWSQLTTTNMPSMYDTPVVVRLHRSYIAAMPEPCFDFLLNSSDLPPNFIPL</sequence>
<protein>
    <submittedName>
        <fullName evidence="3">Protein arginine N-methyltransferase 5</fullName>
    </submittedName>
</protein>
<evidence type="ECO:0000259" key="2">
    <source>
        <dbReference type="Pfam" id="PF05185"/>
    </source>
</evidence>
<keyword evidence="1" id="KW-0949">S-adenosyl-L-methionine</keyword>
<dbReference type="AlphaFoldDB" id="A0A0A9YMG7"/>
<accession>A0A0A9YMG7</accession>
<dbReference type="PANTHER" id="PTHR10738:SF0">
    <property type="entry name" value="PROTEIN ARGININE N-METHYLTRANSFERASE 5"/>
    <property type="match status" value="1"/>
</dbReference>
<dbReference type="InterPro" id="IPR035075">
    <property type="entry name" value="PRMT5"/>
</dbReference>
<dbReference type="EMBL" id="GBHO01012898">
    <property type="protein sequence ID" value="JAG30706.1"/>
    <property type="molecule type" value="Transcribed_RNA"/>
</dbReference>
<dbReference type="Gene3D" id="3.40.50.150">
    <property type="entry name" value="Vaccinia Virus protein VP39"/>
    <property type="match status" value="1"/>
</dbReference>
<dbReference type="GO" id="GO:0032259">
    <property type="term" value="P:methylation"/>
    <property type="evidence" value="ECO:0007669"/>
    <property type="project" value="UniProtKB-KW"/>
</dbReference>
<dbReference type="Gene3D" id="2.70.160.11">
    <property type="entry name" value="Hnrnp arginine n-methyltransferase1"/>
    <property type="match status" value="1"/>
</dbReference>
<dbReference type="PANTHER" id="PTHR10738">
    <property type="entry name" value="PROTEIN ARGININE N-METHYLTRANSFERASE 5"/>
    <property type="match status" value="1"/>
</dbReference>
<dbReference type="GO" id="GO:0005829">
    <property type="term" value="C:cytosol"/>
    <property type="evidence" value="ECO:0007669"/>
    <property type="project" value="TreeGrafter"/>
</dbReference>
<proteinExistence type="predicted"/>
<dbReference type="EMBL" id="GBHO01012899">
    <property type="protein sequence ID" value="JAG30705.1"/>
    <property type="molecule type" value="Transcribed_RNA"/>
</dbReference>
<feature type="domain" description="PRMT5 arginine-N-methyltransferase" evidence="2">
    <location>
        <begin position="1"/>
        <end position="34"/>
    </location>
</feature>
<dbReference type="GO" id="GO:0006355">
    <property type="term" value="P:regulation of DNA-templated transcription"/>
    <property type="evidence" value="ECO:0007669"/>
    <property type="project" value="TreeGrafter"/>
</dbReference>
<dbReference type="InterPro" id="IPR025799">
    <property type="entry name" value="Arg_MeTrfase"/>
</dbReference>
<evidence type="ECO:0000256" key="1">
    <source>
        <dbReference type="ARBA" id="ARBA00022691"/>
    </source>
</evidence>
<dbReference type="InterPro" id="IPR029063">
    <property type="entry name" value="SAM-dependent_MTases_sf"/>
</dbReference>
<reference evidence="3" key="2">
    <citation type="submission" date="2014-07" db="EMBL/GenBank/DDBJ databases">
        <authorList>
            <person name="Hull J."/>
        </authorList>
    </citation>
    <scope>NUCLEOTIDE SEQUENCE</scope>
</reference>
<keyword evidence="3" id="KW-0808">Transferase</keyword>
<keyword evidence="3" id="KW-0489">Methyltransferase</keyword>
<name>A0A0A9YMG7_LYGHE</name>